<sequence length="489" mass="53941">MSHYLPLSRVTRLVGISRHALQEMIRGGTLDTFDGMVELDELLRAFPAAKWDDDAEYRRVTEIKEKAFGKRVFERAMPDKEVLSARLIELGREYAATKALLMHYSQVLSWLDEKIDEIEEEQGPGEQGKETRHALHTVRAFIARNLGEMPPGAVQARALIAQERIMKIMSAHVTIQPSGHEFFVESNDTILEAALRAGVSLNYGCSNGNCGECRARLMSGEVKKVHAHDYVLSQSEKDSGVFLMCCCAAVNDVVLEAGVAGANDIQEQHLAAKVKSVEEFNSRLAVLHLQAPRSQRLRFLAGQAIRLSAQGASGLYAIASCPCEERHIEIHISHQPDDAFSGLLFGGLKAHDSVEVEGPYGEFVLEDVSARPIIFVAFGIGFAPIKSLIQHAMSLDLAESMDLHWLADEAGHYQNNLCRAWADALDNFTYVPHAQTADAETVLASIAGDYPDLHRYDVYAAGTAAQLQAARSVFLEHGLPEQRWSASSY</sequence>
<protein>
    <submittedName>
        <fullName evidence="5">Putative flavodoxin oxidoreductase</fullName>
    </submittedName>
</protein>
<dbReference type="InterPro" id="IPR039261">
    <property type="entry name" value="FNR_nucleotide-bd"/>
</dbReference>
<dbReference type="InterPro" id="IPR017938">
    <property type="entry name" value="Riboflavin_synthase-like_b-brl"/>
</dbReference>
<dbReference type="PANTHER" id="PTHR47354:SF5">
    <property type="entry name" value="PROTEIN RFBI"/>
    <property type="match status" value="1"/>
</dbReference>
<organism evidence="5 6">
    <name type="scientific">Candidatus Gallionella acididurans</name>
    <dbReference type="NCBI Taxonomy" id="1796491"/>
    <lineage>
        <taxon>Bacteria</taxon>
        <taxon>Pseudomonadati</taxon>
        <taxon>Pseudomonadota</taxon>
        <taxon>Betaproteobacteria</taxon>
        <taxon>Nitrosomonadales</taxon>
        <taxon>Gallionellaceae</taxon>
        <taxon>Gallionella</taxon>
    </lineage>
</organism>
<dbReference type="EMBL" id="LSLI01000077">
    <property type="protein sequence ID" value="KXS31409.1"/>
    <property type="molecule type" value="Genomic_DNA"/>
</dbReference>
<dbReference type="InterPro" id="IPR050415">
    <property type="entry name" value="MRET"/>
</dbReference>
<gene>
    <name evidence="5" type="ORF">AWT59_2479</name>
</gene>
<reference evidence="5 6" key="1">
    <citation type="submission" date="2016-02" db="EMBL/GenBank/DDBJ databases">
        <authorList>
            <person name="Wen L."/>
            <person name="He K."/>
            <person name="Yang H."/>
        </authorList>
    </citation>
    <scope>NUCLEOTIDE SEQUENCE [LARGE SCALE GENOMIC DNA]</scope>
    <source>
        <strain evidence="5">ShG14-8</strain>
    </source>
</reference>
<dbReference type="InterPro" id="IPR001041">
    <property type="entry name" value="2Fe-2S_ferredoxin-type"/>
</dbReference>
<comment type="caution">
    <text evidence="5">The sequence shown here is derived from an EMBL/GenBank/DDBJ whole genome shotgun (WGS) entry which is preliminary data.</text>
</comment>
<dbReference type="SUPFAM" id="SSF63380">
    <property type="entry name" value="Riboflavin synthase domain-like"/>
    <property type="match status" value="1"/>
</dbReference>
<accession>A0A139BR11</accession>
<feature type="domain" description="2Fe-2S ferredoxin-type" evidence="3">
    <location>
        <begin position="171"/>
        <end position="261"/>
    </location>
</feature>
<name>A0A139BR11_9PROT</name>
<dbReference type="AlphaFoldDB" id="A0A139BR11"/>
<proteinExistence type="predicted"/>
<dbReference type="GO" id="GO:0016491">
    <property type="term" value="F:oxidoreductase activity"/>
    <property type="evidence" value="ECO:0007669"/>
    <property type="project" value="InterPro"/>
</dbReference>
<evidence type="ECO:0000313" key="5">
    <source>
        <dbReference type="EMBL" id="KXS31409.1"/>
    </source>
</evidence>
<dbReference type="Gene3D" id="2.40.30.10">
    <property type="entry name" value="Translation factors"/>
    <property type="match status" value="1"/>
</dbReference>
<dbReference type="InterPro" id="IPR017927">
    <property type="entry name" value="FAD-bd_FR_type"/>
</dbReference>
<keyword evidence="2" id="KW-0408">Iron</keyword>
<dbReference type="PROSITE" id="PS51085">
    <property type="entry name" value="2FE2S_FER_2"/>
    <property type="match status" value="1"/>
</dbReference>
<keyword evidence="2" id="KW-0479">Metal-binding</keyword>
<dbReference type="InterPro" id="IPR012675">
    <property type="entry name" value="Beta-grasp_dom_sf"/>
</dbReference>
<dbReference type="InterPro" id="IPR036010">
    <property type="entry name" value="2Fe-2S_ferredoxin-like_sf"/>
</dbReference>
<dbReference type="SUPFAM" id="SSF52343">
    <property type="entry name" value="Ferredoxin reductase-like, C-terminal NADP-linked domain"/>
    <property type="match status" value="1"/>
</dbReference>
<dbReference type="Pfam" id="PF00970">
    <property type="entry name" value="FAD_binding_6"/>
    <property type="match status" value="1"/>
</dbReference>
<comment type="cofactor">
    <cofactor evidence="1">
        <name>FAD</name>
        <dbReference type="ChEBI" id="CHEBI:57692"/>
    </cofactor>
</comment>
<evidence type="ECO:0000259" key="3">
    <source>
        <dbReference type="PROSITE" id="PS51085"/>
    </source>
</evidence>
<dbReference type="CDD" id="cd00207">
    <property type="entry name" value="fer2"/>
    <property type="match status" value="1"/>
</dbReference>
<evidence type="ECO:0000256" key="1">
    <source>
        <dbReference type="ARBA" id="ARBA00001974"/>
    </source>
</evidence>
<keyword evidence="2" id="KW-0001">2Fe-2S</keyword>
<evidence type="ECO:0000256" key="2">
    <source>
        <dbReference type="ARBA" id="ARBA00022714"/>
    </source>
</evidence>
<dbReference type="PROSITE" id="PS51384">
    <property type="entry name" value="FAD_FR"/>
    <property type="match status" value="1"/>
</dbReference>
<reference evidence="5 6" key="2">
    <citation type="submission" date="2016-03" db="EMBL/GenBank/DDBJ databases">
        <title>New uncultured bacterium of the family Gallionellaceae from acid mine drainage: description and reconstruction of genome based on metagenomic analysis of microbial community.</title>
        <authorList>
            <person name="Kadnikov V."/>
            <person name="Ivasenko D."/>
            <person name="Beletsky A."/>
            <person name="Mardanov A."/>
            <person name="Danilova E."/>
            <person name="Pimenov N."/>
            <person name="Karnachuk O."/>
            <person name="Ravin N."/>
        </authorList>
    </citation>
    <scope>NUCLEOTIDE SEQUENCE [LARGE SCALE GENOMIC DNA]</scope>
    <source>
        <strain evidence="5">ShG14-8</strain>
    </source>
</reference>
<dbReference type="Proteomes" id="UP000070578">
    <property type="component" value="Unassembled WGS sequence"/>
</dbReference>
<dbReference type="PANTHER" id="PTHR47354">
    <property type="entry name" value="NADH OXIDOREDUCTASE HCR"/>
    <property type="match status" value="1"/>
</dbReference>
<keyword evidence="2" id="KW-0411">Iron-sulfur</keyword>
<evidence type="ECO:0000313" key="6">
    <source>
        <dbReference type="Proteomes" id="UP000070578"/>
    </source>
</evidence>
<dbReference type="SUPFAM" id="SSF54292">
    <property type="entry name" value="2Fe-2S ferredoxin-like"/>
    <property type="match status" value="1"/>
</dbReference>
<dbReference type="Gene3D" id="3.10.20.30">
    <property type="match status" value="1"/>
</dbReference>
<dbReference type="GO" id="GO:0051537">
    <property type="term" value="F:2 iron, 2 sulfur cluster binding"/>
    <property type="evidence" value="ECO:0007669"/>
    <property type="project" value="UniProtKB-KW"/>
</dbReference>
<dbReference type="Gene3D" id="3.40.50.80">
    <property type="entry name" value="Nucleotide-binding domain of ferredoxin-NADP reductase (FNR) module"/>
    <property type="match status" value="1"/>
</dbReference>
<feature type="domain" description="FAD-binding FR-type" evidence="4">
    <location>
        <begin position="267"/>
        <end position="366"/>
    </location>
</feature>
<dbReference type="PRINTS" id="PR00410">
    <property type="entry name" value="PHEHYDRXLASE"/>
</dbReference>
<dbReference type="Pfam" id="PF00111">
    <property type="entry name" value="Fer2"/>
    <property type="match status" value="1"/>
</dbReference>
<dbReference type="InterPro" id="IPR008333">
    <property type="entry name" value="Cbr1-like_FAD-bd_dom"/>
</dbReference>
<dbReference type="PATRIC" id="fig|1796491.3.peg.2704"/>
<evidence type="ECO:0000259" key="4">
    <source>
        <dbReference type="PROSITE" id="PS51384"/>
    </source>
</evidence>